<dbReference type="GO" id="GO:0006355">
    <property type="term" value="P:regulation of DNA-templated transcription"/>
    <property type="evidence" value="ECO:0007669"/>
    <property type="project" value="InterPro"/>
</dbReference>
<dbReference type="InterPro" id="IPR003501">
    <property type="entry name" value="PTS_EIIB_2/3"/>
</dbReference>
<dbReference type="InterPro" id="IPR036388">
    <property type="entry name" value="WH-like_DNA-bd_sf"/>
</dbReference>
<dbReference type="Proteomes" id="UP000051727">
    <property type="component" value="Unassembled WGS sequence"/>
</dbReference>
<dbReference type="Gene3D" id="1.10.10.10">
    <property type="entry name" value="Winged helix-like DNA-binding domain superfamily/Winged helix DNA-binding domain"/>
    <property type="match status" value="1"/>
</dbReference>
<dbReference type="InterPro" id="IPR013011">
    <property type="entry name" value="PTS_EIIB_2"/>
</dbReference>
<dbReference type="InterPro" id="IPR036095">
    <property type="entry name" value="PTS_EIIB-like_sf"/>
</dbReference>
<feature type="domain" description="PRD" evidence="6">
    <location>
        <begin position="182"/>
        <end position="293"/>
    </location>
</feature>
<accession>A0A0R2FXR3</accession>
<dbReference type="CDD" id="cd05568">
    <property type="entry name" value="PTS_IIB_bgl_like"/>
    <property type="match status" value="1"/>
</dbReference>
<proteinExistence type="predicted"/>
<dbReference type="InterPro" id="IPR036634">
    <property type="entry name" value="PRD_sf"/>
</dbReference>
<name>A0A0R2FXR3_9LACO</name>
<dbReference type="AlphaFoldDB" id="A0A0R2FXR3"/>
<dbReference type="Pfam" id="PF00874">
    <property type="entry name" value="PRD"/>
    <property type="match status" value="2"/>
</dbReference>
<reference evidence="7 8" key="1">
    <citation type="journal article" date="2015" name="Genome Announc.">
        <title>Expanding the biotechnology potential of lactobacilli through comparative genomics of 213 strains and associated genera.</title>
        <authorList>
            <person name="Sun Z."/>
            <person name="Harris H.M."/>
            <person name="McCann A."/>
            <person name="Guo C."/>
            <person name="Argimon S."/>
            <person name="Zhang W."/>
            <person name="Yang X."/>
            <person name="Jeffery I.B."/>
            <person name="Cooney J.C."/>
            <person name="Kagawa T.F."/>
            <person name="Liu W."/>
            <person name="Song Y."/>
            <person name="Salvetti E."/>
            <person name="Wrobel A."/>
            <person name="Rasinkangas P."/>
            <person name="Parkhill J."/>
            <person name="Rea M.C."/>
            <person name="O'Sullivan O."/>
            <person name="Ritari J."/>
            <person name="Douillard F.P."/>
            <person name="Paul Ross R."/>
            <person name="Yang R."/>
            <person name="Briner A.E."/>
            <person name="Felis G.E."/>
            <person name="de Vos W.M."/>
            <person name="Barrangou R."/>
            <person name="Klaenhammer T.R."/>
            <person name="Caufield P.W."/>
            <person name="Cui Y."/>
            <person name="Zhang H."/>
            <person name="O'Toole P.W."/>
        </authorList>
    </citation>
    <scope>NUCLEOTIDE SEQUENCE [LARGE SCALE GENOMIC DNA]</scope>
    <source>
        <strain evidence="7 8">ATCC 27304</strain>
    </source>
</reference>
<dbReference type="STRING" id="1618.IV36_GL002326"/>
<keyword evidence="3" id="KW-0805">Transcription regulation</keyword>
<dbReference type="SUPFAM" id="SSF52794">
    <property type="entry name" value="PTS system IIB component-like"/>
    <property type="match status" value="1"/>
</dbReference>
<evidence type="ECO:0000256" key="4">
    <source>
        <dbReference type="ARBA" id="ARBA00023163"/>
    </source>
</evidence>
<evidence type="ECO:0000256" key="3">
    <source>
        <dbReference type="ARBA" id="ARBA00023015"/>
    </source>
</evidence>
<dbReference type="Pfam" id="PF02302">
    <property type="entry name" value="PTS_IIB"/>
    <property type="match status" value="1"/>
</dbReference>
<dbReference type="Pfam" id="PF08279">
    <property type="entry name" value="HTH_11"/>
    <property type="match status" value="1"/>
</dbReference>
<gene>
    <name evidence="7" type="ORF">IV36_GL002326</name>
</gene>
<dbReference type="PROSITE" id="PS51372">
    <property type="entry name" value="PRD_2"/>
    <property type="match status" value="2"/>
</dbReference>
<keyword evidence="1" id="KW-0808">Transferase</keyword>
<dbReference type="SUPFAM" id="SSF63520">
    <property type="entry name" value="PTS-regulatory domain, PRD"/>
    <property type="match status" value="2"/>
</dbReference>
<keyword evidence="2" id="KW-0677">Repeat</keyword>
<organism evidence="7 8">
    <name type="scientific">Liquorilactobacillus mali</name>
    <dbReference type="NCBI Taxonomy" id="1618"/>
    <lineage>
        <taxon>Bacteria</taxon>
        <taxon>Bacillati</taxon>
        <taxon>Bacillota</taxon>
        <taxon>Bacilli</taxon>
        <taxon>Lactobacillales</taxon>
        <taxon>Lactobacillaceae</taxon>
        <taxon>Liquorilactobacillus</taxon>
    </lineage>
</organism>
<dbReference type="InterPro" id="IPR011608">
    <property type="entry name" value="PRD"/>
</dbReference>
<feature type="domain" description="PTS EIIB type-2" evidence="5">
    <location>
        <begin position="406"/>
        <end position="498"/>
    </location>
</feature>
<dbReference type="Gene3D" id="1.10.1790.10">
    <property type="entry name" value="PRD domain"/>
    <property type="match status" value="2"/>
</dbReference>
<sequence>MTMITEYNKKTLIKYFLNHRGFISGFELSAYLGVSTKTISRTIKKINEKSMDSPIIESKRGKGYRLNYQNYMSKEGIIENNNSNELTSVERRNEIVKQLLISSPQKQNINSVFGRFYISESLVSVDLRILRRMLLRYHLKLKRSNGYIWIEGEEVNIRKTITDLLVTDDVTSVNYFLQTNQQIQKQDASFVTRQINLIENSMKTEIPYPYNVNLFSHIYILIERYHNAGSLISDDYKLKPSEGKGVERDPHFLSICKKIIDNLNIYLNFKLPCVETYYLYQYLSSSRVLDEQVDIKEISDKLKHVTLFLMKEVSRNPKYQNLKGKSLFINLANHIKPMLKRLENNIKVKNSLLEQIILEYPELFRTVKRATLNVSNEFHLKKINDEEVGFLTVYFAQSLENLRPPINILIVCTTGFGTAQLLKAKIKKRFSELNIVNLVASHDLNDVLDSNPEVNLVVSTINIENVSPVPILVVSAMFTMEDQRLLEKKVDSIRKEMMI</sequence>
<comment type="caution">
    <text evidence="7">The sequence shown here is derived from an EMBL/GenBank/DDBJ whole genome shotgun (WGS) entry which is preliminary data.</text>
</comment>
<dbReference type="PATRIC" id="fig|1618.3.peg.2390"/>
<evidence type="ECO:0000256" key="1">
    <source>
        <dbReference type="ARBA" id="ARBA00022679"/>
    </source>
</evidence>
<dbReference type="GO" id="GO:0009401">
    <property type="term" value="P:phosphoenolpyruvate-dependent sugar phosphotransferase system"/>
    <property type="evidence" value="ECO:0007669"/>
    <property type="project" value="InterPro"/>
</dbReference>
<evidence type="ECO:0000313" key="8">
    <source>
        <dbReference type="Proteomes" id="UP000051727"/>
    </source>
</evidence>
<dbReference type="OrthoDB" id="3239954at2"/>
<feature type="domain" description="PRD" evidence="6">
    <location>
        <begin position="297"/>
        <end position="405"/>
    </location>
</feature>
<dbReference type="EMBL" id="JQAR01000009">
    <property type="protein sequence ID" value="KRN30074.1"/>
    <property type="molecule type" value="Genomic_DNA"/>
</dbReference>
<dbReference type="PANTHER" id="PTHR30185">
    <property type="entry name" value="CRYPTIC BETA-GLUCOSIDE BGL OPERON ANTITERMINATOR"/>
    <property type="match status" value="1"/>
</dbReference>
<evidence type="ECO:0000313" key="7">
    <source>
        <dbReference type="EMBL" id="KRN30074.1"/>
    </source>
</evidence>
<evidence type="ECO:0000259" key="5">
    <source>
        <dbReference type="PROSITE" id="PS51099"/>
    </source>
</evidence>
<evidence type="ECO:0000256" key="2">
    <source>
        <dbReference type="ARBA" id="ARBA00022737"/>
    </source>
</evidence>
<dbReference type="InterPro" id="IPR050661">
    <property type="entry name" value="BglG_antiterminators"/>
</dbReference>
<dbReference type="Gene3D" id="3.40.50.2300">
    <property type="match status" value="1"/>
</dbReference>
<keyword evidence="4" id="KW-0804">Transcription</keyword>
<dbReference type="GO" id="GO:0008982">
    <property type="term" value="F:protein-N(PI)-phosphohistidine-sugar phosphotransferase activity"/>
    <property type="evidence" value="ECO:0007669"/>
    <property type="project" value="InterPro"/>
</dbReference>
<evidence type="ECO:0000259" key="6">
    <source>
        <dbReference type="PROSITE" id="PS51372"/>
    </source>
</evidence>
<dbReference type="InterPro" id="IPR013196">
    <property type="entry name" value="HTH_11"/>
</dbReference>
<protein>
    <submittedName>
        <fullName evidence="7">BglG family transcriptional antiterminator</fullName>
    </submittedName>
</protein>
<dbReference type="PROSITE" id="PS51099">
    <property type="entry name" value="PTS_EIIB_TYPE_2"/>
    <property type="match status" value="1"/>
</dbReference>
<dbReference type="PANTHER" id="PTHR30185:SF18">
    <property type="entry name" value="TRANSCRIPTIONAL REGULATOR MTLR"/>
    <property type="match status" value="1"/>
</dbReference>